<dbReference type="KEGG" id="bdi:100822220"/>
<dbReference type="PANTHER" id="PTHR31301">
    <property type="entry name" value="LOB DOMAIN-CONTAINING PROTEIN 4-RELATED"/>
    <property type="match status" value="1"/>
</dbReference>
<evidence type="ECO:0000313" key="5">
    <source>
        <dbReference type="EnsemblPlants" id="KQK07840"/>
    </source>
</evidence>
<dbReference type="EMBL" id="CM000881">
    <property type="protein sequence ID" value="KQK07840.1"/>
    <property type="molecule type" value="Genomic_DNA"/>
</dbReference>
<dbReference type="RefSeq" id="XP_014755107.1">
    <property type="nucleotide sequence ID" value="XM_014899621.2"/>
</dbReference>
<evidence type="ECO:0000256" key="2">
    <source>
        <dbReference type="SAM" id="MobiDB-lite"/>
    </source>
</evidence>
<reference evidence="4" key="2">
    <citation type="submission" date="2017-06" db="EMBL/GenBank/DDBJ databases">
        <title>WGS assembly of Brachypodium distachyon.</title>
        <authorList>
            <consortium name="The International Brachypodium Initiative"/>
            <person name="Lucas S."/>
            <person name="Harmon-Smith M."/>
            <person name="Lail K."/>
            <person name="Tice H."/>
            <person name="Grimwood J."/>
            <person name="Bruce D."/>
            <person name="Barry K."/>
            <person name="Shu S."/>
            <person name="Lindquist E."/>
            <person name="Wang M."/>
            <person name="Pitluck S."/>
            <person name="Vogel J.P."/>
            <person name="Garvin D.F."/>
            <person name="Mockler T.C."/>
            <person name="Schmutz J."/>
            <person name="Rokhsar D."/>
            <person name="Bevan M.W."/>
        </authorList>
    </citation>
    <scope>NUCLEOTIDE SEQUENCE</scope>
    <source>
        <strain evidence="4">Bd21</strain>
    </source>
</reference>
<reference evidence="5" key="3">
    <citation type="submission" date="2018-08" db="UniProtKB">
        <authorList>
            <consortium name="EnsemblPlants"/>
        </authorList>
    </citation>
    <scope>IDENTIFICATION</scope>
    <source>
        <strain evidence="5">cv. Bd21</strain>
    </source>
</reference>
<dbReference type="InterPro" id="IPR004883">
    <property type="entry name" value="LOB"/>
</dbReference>
<dbReference type="GO" id="GO:0005634">
    <property type="term" value="C:nucleus"/>
    <property type="evidence" value="ECO:0000318"/>
    <property type="project" value="GO_Central"/>
</dbReference>
<protein>
    <recommendedName>
        <fullName evidence="3">LOB domain-containing protein</fullName>
    </recommendedName>
</protein>
<gene>
    <name evidence="5" type="primary">LOC100822220</name>
    <name evidence="4" type="ORF">BRADI_2g37961v3</name>
</gene>
<feature type="domain" description="LOB" evidence="3">
    <location>
        <begin position="32"/>
        <end position="133"/>
    </location>
</feature>
<evidence type="ECO:0000313" key="6">
    <source>
        <dbReference type="Proteomes" id="UP000008810"/>
    </source>
</evidence>
<evidence type="ECO:0000256" key="1">
    <source>
        <dbReference type="ARBA" id="ARBA00005474"/>
    </source>
</evidence>
<reference evidence="4 5" key="1">
    <citation type="journal article" date="2010" name="Nature">
        <title>Genome sequencing and analysis of the model grass Brachypodium distachyon.</title>
        <authorList>
            <consortium name="International Brachypodium Initiative"/>
        </authorList>
    </citation>
    <scope>NUCLEOTIDE SEQUENCE [LARGE SCALE GENOMIC DNA]</scope>
    <source>
        <strain evidence="4">Bd21</strain>
        <strain evidence="5">cv. Bd21</strain>
    </source>
</reference>
<accession>A0A0Q3G8Q4</accession>
<dbReference type="STRING" id="15368.A0A0Q3G8Q4"/>
<dbReference type="PANTHER" id="PTHR31301:SF206">
    <property type="entry name" value="LOB DOMAIN-CONTAINING PROTEIN 1"/>
    <property type="match status" value="1"/>
</dbReference>
<organism evidence="4">
    <name type="scientific">Brachypodium distachyon</name>
    <name type="common">Purple false brome</name>
    <name type="synonym">Trachynia distachya</name>
    <dbReference type="NCBI Taxonomy" id="15368"/>
    <lineage>
        <taxon>Eukaryota</taxon>
        <taxon>Viridiplantae</taxon>
        <taxon>Streptophyta</taxon>
        <taxon>Embryophyta</taxon>
        <taxon>Tracheophyta</taxon>
        <taxon>Spermatophyta</taxon>
        <taxon>Magnoliopsida</taxon>
        <taxon>Liliopsida</taxon>
        <taxon>Poales</taxon>
        <taxon>Poaceae</taxon>
        <taxon>BOP clade</taxon>
        <taxon>Pooideae</taxon>
        <taxon>Stipodae</taxon>
        <taxon>Brachypodieae</taxon>
        <taxon>Brachypodium</taxon>
    </lineage>
</organism>
<dbReference type="Proteomes" id="UP000008810">
    <property type="component" value="Chromosome 2"/>
</dbReference>
<evidence type="ECO:0000313" key="4">
    <source>
        <dbReference type="EMBL" id="KQK07840.1"/>
    </source>
</evidence>
<feature type="region of interest" description="Disordered" evidence="2">
    <location>
        <begin position="1"/>
        <end position="24"/>
    </location>
</feature>
<dbReference type="PROSITE" id="PS50891">
    <property type="entry name" value="LOB"/>
    <property type="match status" value="1"/>
</dbReference>
<dbReference type="GO" id="GO:0006355">
    <property type="term" value="P:regulation of DNA-templated transcription"/>
    <property type="evidence" value="ECO:0000318"/>
    <property type="project" value="GO_Central"/>
</dbReference>
<dbReference type="GeneID" id="100822220"/>
<keyword evidence="6" id="KW-1185">Reference proteome</keyword>
<dbReference type="GO" id="GO:0001216">
    <property type="term" value="F:DNA-binding transcription activator activity"/>
    <property type="evidence" value="ECO:0000318"/>
    <property type="project" value="GO_Central"/>
</dbReference>
<dbReference type="AlphaFoldDB" id="A0A0Q3G8Q4"/>
<dbReference type="OrthoDB" id="778083at2759"/>
<dbReference type="SMR" id="A0A0Q3G8Q4"/>
<dbReference type="Gramene" id="KQK07840">
    <property type="protein sequence ID" value="KQK07840"/>
    <property type="gene ID" value="BRADI_2g37961v3"/>
</dbReference>
<dbReference type="EnsemblPlants" id="KQK07840">
    <property type="protein sequence ID" value="KQK07840"/>
    <property type="gene ID" value="BRADI_2g37961v3"/>
</dbReference>
<proteinExistence type="inferred from homology"/>
<dbReference type="Pfam" id="PF03195">
    <property type="entry name" value="LOB"/>
    <property type="match status" value="1"/>
</dbReference>
<comment type="similarity">
    <text evidence="1">Belongs to the LOB domain-containing protein family.</text>
</comment>
<sequence>MESSSCDTTAPPPHHSSASPQPQPATATVVLSPCAACKILRRRCVDRCILAPYFPPTDPHKFAAAHRVFGASNIIKLLQDLPEEHRADAVSSMVYEAAARARDPVYGAAGAICQLQRQLDGLKAQLARAHADLAAARAHHAQLLALLCGAVEIAGAGHGSPPVAAAAVPVAAAPVVDAALLYVGDSAGAGAGGGGIMQASPIGWADEPLWT</sequence>
<feature type="compositionally biased region" description="Low complexity" evidence="2">
    <location>
        <begin position="15"/>
        <end position="24"/>
    </location>
</feature>
<evidence type="ECO:0000259" key="3">
    <source>
        <dbReference type="PROSITE" id="PS50891"/>
    </source>
</evidence>
<name>A0A0Q3G8Q4_BRADI</name>